<evidence type="ECO:0000313" key="6">
    <source>
        <dbReference type="EMBL" id="KAF7138431.1"/>
    </source>
</evidence>
<evidence type="ECO:0000256" key="3">
    <source>
        <dbReference type="ARBA" id="ARBA00024378"/>
    </source>
</evidence>
<evidence type="ECO:0000259" key="5">
    <source>
        <dbReference type="Pfam" id="PF13178"/>
    </source>
</evidence>
<dbReference type="GO" id="GO:0005516">
    <property type="term" value="F:calmodulin binding"/>
    <property type="evidence" value="ECO:0007669"/>
    <property type="project" value="UniProtKB-KW"/>
</dbReference>
<dbReference type="Pfam" id="PF13178">
    <property type="entry name" value="DUF4005"/>
    <property type="match status" value="1"/>
</dbReference>
<keyword evidence="7" id="KW-1185">Reference proteome</keyword>
<dbReference type="Pfam" id="PF00612">
    <property type="entry name" value="IQ"/>
    <property type="match status" value="1"/>
</dbReference>
<protein>
    <recommendedName>
        <fullName evidence="5">DUF4005 domain-containing protein</fullName>
    </recommendedName>
</protein>
<feature type="compositionally biased region" description="Basic and acidic residues" evidence="4">
    <location>
        <begin position="51"/>
        <end position="66"/>
    </location>
</feature>
<dbReference type="PANTHER" id="PTHR32295:SF41">
    <property type="entry name" value="PROTEIN IQ-DOMAIN 11"/>
    <property type="match status" value="1"/>
</dbReference>
<keyword evidence="1" id="KW-0112">Calmodulin-binding</keyword>
<dbReference type="Proteomes" id="UP000626092">
    <property type="component" value="Unassembled WGS sequence"/>
</dbReference>
<comment type="similarity">
    <text evidence="2">Belongs to the IQD family.</text>
</comment>
<gene>
    <name evidence="6" type="ORF">RHSIM_Rhsim07G0061700</name>
</gene>
<reference evidence="6" key="1">
    <citation type="submission" date="2019-11" db="EMBL/GenBank/DDBJ databases">
        <authorList>
            <person name="Liu Y."/>
            <person name="Hou J."/>
            <person name="Li T.-Q."/>
            <person name="Guan C.-H."/>
            <person name="Wu X."/>
            <person name="Wu H.-Z."/>
            <person name="Ling F."/>
            <person name="Zhang R."/>
            <person name="Shi X.-G."/>
            <person name="Ren J.-P."/>
            <person name="Chen E.-F."/>
            <person name="Sun J.-M."/>
        </authorList>
    </citation>
    <scope>NUCLEOTIDE SEQUENCE</scope>
    <source>
        <strain evidence="6">Adult_tree_wgs_1</strain>
        <tissue evidence="6">Leaves</tissue>
    </source>
</reference>
<evidence type="ECO:0000256" key="2">
    <source>
        <dbReference type="ARBA" id="ARBA00024341"/>
    </source>
</evidence>
<evidence type="ECO:0000313" key="7">
    <source>
        <dbReference type="Proteomes" id="UP000626092"/>
    </source>
</evidence>
<dbReference type="AlphaFoldDB" id="A0A834GSQ9"/>
<proteinExistence type="inferred from homology"/>
<dbReference type="Gene3D" id="1.20.5.190">
    <property type="match status" value="1"/>
</dbReference>
<dbReference type="EMBL" id="WJXA01000007">
    <property type="protein sequence ID" value="KAF7138431.1"/>
    <property type="molecule type" value="Genomic_DNA"/>
</dbReference>
<dbReference type="PROSITE" id="PS50096">
    <property type="entry name" value="IQ"/>
    <property type="match status" value="2"/>
</dbReference>
<dbReference type="InterPro" id="IPR025064">
    <property type="entry name" value="DUF4005"/>
</dbReference>
<evidence type="ECO:0000256" key="4">
    <source>
        <dbReference type="SAM" id="MobiDB-lite"/>
    </source>
</evidence>
<comment type="caution">
    <text evidence="6">The sequence shown here is derived from an EMBL/GenBank/DDBJ whole genome shotgun (WGS) entry which is preliminary data.</text>
</comment>
<organism evidence="6 7">
    <name type="scientific">Rhododendron simsii</name>
    <name type="common">Sims's rhododendron</name>
    <dbReference type="NCBI Taxonomy" id="118357"/>
    <lineage>
        <taxon>Eukaryota</taxon>
        <taxon>Viridiplantae</taxon>
        <taxon>Streptophyta</taxon>
        <taxon>Embryophyta</taxon>
        <taxon>Tracheophyta</taxon>
        <taxon>Spermatophyta</taxon>
        <taxon>Magnoliopsida</taxon>
        <taxon>eudicotyledons</taxon>
        <taxon>Gunneridae</taxon>
        <taxon>Pentapetalae</taxon>
        <taxon>asterids</taxon>
        <taxon>Ericales</taxon>
        <taxon>Ericaceae</taxon>
        <taxon>Ericoideae</taxon>
        <taxon>Rhodoreae</taxon>
        <taxon>Rhododendron</taxon>
    </lineage>
</organism>
<feature type="domain" description="DUF4005" evidence="5">
    <location>
        <begin position="333"/>
        <end position="395"/>
    </location>
</feature>
<evidence type="ECO:0000256" key="1">
    <source>
        <dbReference type="ARBA" id="ARBA00022860"/>
    </source>
</evidence>
<dbReference type="PANTHER" id="PTHR32295">
    <property type="entry name" value="IQ-DOMAIN 5-RELATED"/>
    <property type="match status" value="1"/>
</dbReference>
<dbReference type="InterPro" id="IPR000048">
    <property type="entry name" value="IQ_motif_EF-hand-BS"/>
</dbReference>
<dbReference type="CDD" id="cd23767">
    <property type="entry name" value="IQCD"/>
    <property type="match status" value="1"/>
</dbReference>
<sequence>MAKKSWFTQLKRFFNPDTRSKQEKLEKRRRWVFGRVKIKRLASVSSPISQSRERPDNGAEEEQRHHDTTVDIATAASAEVVSVTGVPQSAHQCGETADFLAVDVEKNPPRSTQRCERKVLDLAATRIQTAFRGYLARKALRALKGLVRLQAIIRGRAVRRQAIAALKCLQSVVTIQSQVCARRFQMVEGTRNSHENKNVQVFKDKIESDRDRRWDDSLLSKDDAKALFLSKREAAIKRERIKEYMLSHRRSTESENKVDGRWRCWLEQWVDTQLSKNSDKAFPSNVRIREEYGAKLKPRNSHKPHHIEDFELDPPISIQRRSFHHKKQNSVGNDTGFPSSPIVPTYMAATESAKAKLRSISSPRLRAVNFDAHSESNSPYKLKLSPISSINSEVTSSSRVCDCKFSGVEQISPSLKGFPRPVKSNRSSKDLSFDSESSFLNWARNGSSR</sequence>
<comment type="subunit">
    <text evidence="3">Binds to multiple calmodulin (CaM) in the presence of Ca(2+) and CaM-like proteins.</text>
</comment>
<dbReference type="SMART" id="SM00015">
    <property type="entry name" value="IQ"/>
    <property type="match status" value="1"/>
</dbReference>
<feature type="region of interest" description="Disordered" evidence="4">
    <location>
        <begin position="44"/>
        <end position="66"/>
    </location>
</feature>
<dbReference type="OrthoDB" id="696085at2759"/>
<name>A0A834GSQ9_RHOSS</name>
<accession>A0A834GSQ9</accession>